<dbReference type="GO" id="GO:0005886">
    <property type="term" value="C:plasma membrane"/>
    <property type="evidence" value="ECO:0007669"/>
    <property type="project" value="UniProtKB-SubCell"/>
</dbReference>
<evidence type="ECO:0000256" key="8">
    <source>
        <dbReference type="RuleBase" id="RU363041"/>
    </source>
</evidence>
<keyword evidence="4 8" id="KW-1003">Cell membrane</keyword>
<evidence type="ECO:0000256" key="1">
    <source>
        <dbReference type="ARBA" id="ARBA00004651"/>
    </source>
</evidence>
<name>A0A1I4DDQ9_9HYPH</name>
<dbReference type="Pfam" id="PF01925">
    <property type="entry name" value="TauE"/>
    <property type="match status" value="1"/>
</dbReference>
<protein>
    <recommendedName>
        <fullName evidence="8">Probable membrane transporter protein</fullName>
    </recommendedName>
</protein>
<keyword evidence="10" id="KW-1185">Reference proteome</keyword>
<comment type="subcellular location">
    <subcellularLocation>
        <location evidence="1 8">Cell membrane</location>
        <topology evidence="1 8">Multi-pass membrane protein</topology>
    </subcellularLocation>
</comment>
<comment type="similarity">
    <text evidence="2 8">Belongs to the 4-toluene sulfonate uptake permease (TSUP) (TC 2.A.102) family.</text>
</comment>
<feature type="transmembrane region" description="Helical" evidence="8">
    <location>
        <begin position="27"/>
        <end position="47"/>
    </location>
</feature>
<dbReference type="PANTHER" id="PTHR30269:SF32">
    <property type="entry name" value="MEMBRANE TRANSPORTER PROTEIN-RELATED"/>
    <property type="match status" value="1"/>
</dbReference>
<keyword evidence="5 8" id="KW-0812">Transmembrane</keyword>
<feature type="transmembrane region" description="Helical" evidence="8">
    <location>
        <begin position="86"/>
        <end position="103"/>
    </location>
</feature>
<dbReference type="InterPro" id="IPR052017">
    <property type="entry name" value="TSUP"/>
</dbReference>
<keyword evidence="7 8" id="KW-0472">Membrane</keyword>
<dbReference type="AlphaFoldDB" id="A0A1I4DDQ9"/>
<evidence type="ECO:0000256" key="5">
    <source>
        <dbReference type="ARBA" id="ARBA00022692"/>
    </source>
</evidence>
<dbReference type="PANTHER" id="PTHR30269">
    <property type="entry name" value="TRANSMEMBRANE PROTEIN YFCA"/>
    <property type="match status" value="1"/>
</dbReference>
<evidence type="ECO:0000256" key="6">
    <source>
        <dbReference type="ARBA" id="ARBA00022989"/>
    </source>
</evidence>
<reference evidence="9 10" key="1">
    <citation type="submission" date="2016-10" db="EMBL/GenBank/DDBJ databases">
        <authorList>
            <person name="Varghese N."/>
            <person name="Submissions S."/>
        </authorList>
    </citation>
    <scope>NUCLEOTIDE SEQUENCE [LARGE SCALE GENOMIC DNA]</scope>
    <source>
        <strain evidence="9 10">DSM 21822</strain>
    </source>
</reference>
<proteinExistence type="inferred from homology"/>
<evidence type="ECO:0000256" key="2">
    <source>
        <dbReference type="ARBA" id="ARBA00009142"/>
    </source>
</evidence>
<evidence type="ECO:0000313" key="10">
    <source>
        <dbReference type="Proteomes" id="UP000323300"/>
    </source>
</evidence>
<gene>
    <name evidence="9" type="ORF">SAMN04488498_11769</name>
</gene>
<evidence type="ECO:0000256" key="3">
    <source>
        <dbReference type="ARBA" id="ARBA00022448"/>
    </source>
</evidence>
<evidence type="ECO:0000313" key="9">
    <source>
        <dbReference type="EMBL" id="SFK91964.1"/>
    </source>
</evidence>
<organism evidence="9 10">
    <name type="scientific">Neomesorhizobium albiziae</name>
    <dbReference type="NCBI Taxonomy" id="335020"/>
    <lineage>
        <taxon>Bacteria</taxon>
        <taxon>Pseudomonadati</taxon>
        <taxon>Pseudomonadota</taxon>
        <taxon>Alphaproteobacteria</taxon>
        <taxon>Hyphomicrobiales</taxon>
        <taxon>Phyllobacteriaceae</taxon>
        <taxon>Neomesorhizobium</taxon>
    </lineage>
</organism>
<dbReference type="Proteomes" id="UP000323300">
    <property type="component" value="Unassembled WGS sequence"/>
</dbReference>
<dbReference type="InterPro" id="IPR002781">
    <property type="entry name" value="TM_pro_TauE-like"/>
</dbReference>
<accession>A0A1I4DDQ9</accession>
<feature type="transmembrane region" description="Helical" evidence="8">
    <location>
        <begin position="54"/>
        <end position="74"/>
    </location>
</feature>
<evidence type="ECO:0000256" key="7">
    <source>
        <dbReference type="ARBA" id="ARBA00023136"/>
    </source>
</evidence>
<keyword evidence="6 8" id="KW-1133">Transmembrane helix</keyword>
<evidence type="ECO:0000256" key="4">
    <source>
        <dbReference type="ARBA" id="ARBA00022475"/>
    </source>
</evidence>
<keyword evidence="3" id="KW-0813">Transport</keyword>
<sequence>MVTGATGVFVIPAVPYLQALGLAKDDLVQALGLSFTVSTVALAIGLAKGGALHAGGLGLSLLAVLPALLGVWAGQRLRHRISPTSFRRWFLICLFLLGLELALRSVW</sequence>
<dbReference type="EMBL" id="FOSL01000017">
    <property type="protein sequence ID" value="SFK91964.1"/>
    <property type="molecule type" value="Genomic_DNA"/>
</dbReference>